<name>A0A1H9HC36_9GAMM</name>
<protein>
    <submittedName>
        <fullName evidence="2">Uncharacterized conserved protein YqcC, DUF446 family</fullName>
    </submittedName>
</protein>
<organism evidence="2 3">
    <name type="scientific">Amphritea atlantica</name>
    <dbReference type="NCBI Taxonomy" id="355243"/>
    <lineage>
        <taxon>Bacteria</taxon>
        <taxon>Pseudomonadati</taxon>
        <taxon>Pseudomonadota</taxon>
        <taxon>Gammaproteobacteria</taxon>
        <taxon>Oceanospirillales</taxon>
        <taxon>Oceanospirillaceae</taxon>
        <taxon>Amphritea</taxon>
    </lineage>
</organism>
<dbReference type="RefSeq" id="WP_091357500.1">
    <property type="nucleotide sequence ID" value="NZ_AP025284.1"/>
</dbReference>
<evidence type="ECO:0000313" key="2">
    <source>
        <dbReference type="EMBL" id="SEQ59884.1"/>
    </source>
</evidence>
<keyword evidence="3" id="KW-1185">Reference proteome</keyword>
<sequence length="108" mass="12316">MQQYAELEQLLVRIEAEMRAWSLWSATPPAASALQSQQPFCIDTLSFWQWVQWIMVPRLRQMMARQQSLPQSSDMTPMAAEAVGASGIKSSKLIDYFTALDQLLTARH</sequence>
<proteinExistence type="predicted"/>
<evidence type="ECO:0000313" key="3">
    <source>
        <dbReference type="Proteomes" id="UP000198749"/>
    </source>
</evidence>
<dbReference type="AlphaFoldDB" id="A0A1H9HC36"/>
<dbReference type="GO" id="GO:0044010">
    <property type="term" value="P:single-species biofilm formation"/>
    <property type="evidence" value="ECO:0007669"/>
    <property type="project" value="TreeGrafter"/>
</dbReference>
<feature type="domain" description="YqcC-like" evidence="1">
    <location>
        <begin position="7"/>
        <end position="103"/>
    </location>
</feature>
<reference evidence="3" key="1">
    <citation type="submission" date="2016-10" db="EMBL/GenBank/DDBJ databases">
        <authorList>
            <person name="Varghese N."/>
            <person name="Submissions S."/>
        </authorList>
    </citation>
    <scope>NUCLEOTIDE SEQUENCE [LARGE SCALE GENOMIC DNA]</scope>
    <source>
        <strain evidence="3">DSM 18887</strain>
    </source>
</reference>
<gene>
    <name evidence="2" type="ORF">SAMN03080615_02064</name>
</gene>
<dbReference type="EMBL" id="FOGB01000005">
    <property type="protein sequence ID" value="SEQ59884.1"/>
    <property type="molecule type" value="Genomic_DNA"/>
</dbReference>
<dbReference type="STRING" id="355243.SAMN03080615_02064"/>
<evidence type="ECO:0000259" key="1">
    <source>
        <dbReference type="Pfam" id="PF04287"/>
    </source>
</evidence>
<accession>A0A1H9HC36</accession>
<dbReference type="InterPro" id="IPR036814">
    <property type="entry name" value="YqcC-like_sf"/>
</dbReference>
<dbReference type="Gene3D" id="1.20.1440.40">
    <property type="entry name" value="YqcC-like"/>
    <property type="match status" value="1"/>
</dbReference>
<dbReference type="OrthoDB" id="8794567at2"/>
<dbReference type="Pfam" id="PF04287">
    <property type="entry name" value="DUF446"/>
    <property type="match status" value="1"/>
</dbReference>
<dbReference type="PANTHER" id="PTHR39586">
    <property type="entry name" value="CYTOPLASMIC PROTEIN-RELATED"/>
    <property type="match status" value="1"/>
</dbReference>
<dbReference type="PIRSF" id="PIRSF006257">
    <property type="entry name" value="UCP006257"/>
    <property type="match status" value="1"/>
</dbReference>
<dbReference type="PANTHER" id="PTHR39586:SF1">
    <property type="entry name" value="CYTOPLASMIC PROTEIN"/>
    <property type="match status" value="1"/>
</dbReference>
<dbReference type="InterPro" id="IPR007384">
    <property type="entry name" value="UCP006257"/>
</dbReference>
<dbReference type="InterPro" id="IPR023376">
    <property type="entry name" value="YqcC-like_dom"/>
</dbReference>
<dbReference type="Proteomes" id="UP000198749">
    <property type="component" value="Unassembled WGS sequence"/>
</dbReference>
<dbReference type="SUPFAM" id="SSF158452">
    <property type="entry name" value="YqcC-like"/>
    <property type="match status" value="1"/>
</dbReference>